<evidence type="ECO:0000256" key="5">
    <source>
        <dbReference type="ARBA" id="ARBA00022842"/>
    </source>
</evidence>
<name>A0A1J1HT97_9DIPT</name>
<accession>A0A1J1HT97</accession>
<feature type="transmembrane region" description="Helical" evidence="10">
    <location>
        <begin position="303"/>
        <end position="325"/>
    </location>
</feature>
<feature type="transmembrane region" description="Helical" evidence="10">
    <location>
        <begin position="193"/>
        <end position="221"/>
    </location>
</feature>
<feature type="compositionally biased region" description="Low complexity" evidence="9">
    <location>
        <begin position="70"/>
        <end position="86"/>
    </location>
</feature>
<keyword evidence="6 10" id="KW-1133">Transmembrane helix</keyword>
<feature type="transmembrane region" description="Helical" evidence="10">
    <location>
        <begin position="457"/>
        <end position="477"/>
    </location>
</feature>
<evidence type="ECO:0000256" key="9">
    <source>
        <dbReference type="SAM" id="MobiDB-lite"/>
    </source>
</evidence>
<comment type="subcellular location">
    <subcellularLocation>
        <location evidence="1">Membrane</location>
        <topology evidence="1">Multi-pass membrane protein</topology>
    </subcellularLocation>
</comment>
<feature type="transmembrane region" description="Helical" evidence="10">
    <location>
        <begin position="497"/>
        <end position="517"/>
    </location>
</feature>
<evidence type="ECO:0000256" key="10">
    <source>
        <dbReference type="SAM" id="Phobius"/>
    </source>
</evidence>
<feature type="compositionally biased region" description="Basic and acidic residues" evidence="9">
    <location>
        <begin position="21"/>
        <end position="34"/>
    </location>
</feature>
<keyword evidence="3" id="KW-0813">Transport</keyword>
<dbReference type="AlphaFoldDB" id="A0A1J1HT97"/>
<evidence type="ECO:0000256" key="1">
    <source>
        <dbReference type="ARBA" id="ARBA00004141"/>
    </source>
</evidence>
<comment type="similarity">
    <text evidence="2">Belongs to the SLC41A transporter family.</text>
</comment>
<dbReference type="Proteomes" id="UP000183832">
    <property type="component" value="Unassembled WGS sequence"/>
</dbReference>
<protein>
    <submittedName>
        <fullName evidence="12">CLUMA_CG004966, isoform A</fullName>
    </submittedName>
</protein>
<dbReference type="OrthoDB" id="5791097at2759"/>
<evidence type="ECO:0000256" key="8">
    <source>
        <dbReference type="ARBA" id="ARBA00023136"/>
    </source>
</evidence>
<dbReference type="GO" id="GO:0008324">
    <property type="term" value="F:monoatomic cation transmembrane transporter activity"/>
    <property type="evidence" value="ECO:0007669"/>
    <property type="project" value="InterPro"/>
</dbReference>
<feature type="domain" description="SLC41A/MgtE integral membrane" evidence="11">
    <location>
        <begin position="370"/>
        <end position="512"/>
    </location>
</feature>
<feature type="transmembrane region" description="Helical" evidence="10">
    <location>
        <begin position="337"/>
        <end position="355"/>
    </location>
</feature>
<evidence type="ECO:0000256" key="2">
    <source>
        <dbReference type="ARBA" id="ARBA00009749"/>
    </source>
</evidence>
<evidence type="ECO:0000313" key="13">
    <source>
        <dbReference type="Proteomes" id="UP000183832"/>
    </source>
</evidence>
<dbReference type="GO" id="GO:0005886">
    <property type="term" value="C:plasma membrane"/>
    <property type="evidence" value="ECO:0007669"/>
    <property type="project" value="TreeGrafter"/>
</dbReference>
<dbReference type="Gene3D" id="1.10.357.20">
    <property type="entry name" value="SLC41 divalent cation transporters, integral membrane domain"/>
    <property type="match status" value="2"/>
</dbReference>
<feature type="transmembrane region" description="Helical" evidence="10">
    <location>
        <begin position="424"/>
        <end position="445"/>
    </location>
</feature>
<feature type="transmembrane region" description="Helical" evidence="10">
    <location>
        <begin position="233"/>
        <end position="260"/>
    </location>
</feature>
<keyword evidence="13" id="KW-1185">Reference proteome</keyword>
<dbReference type="PANTHER" id="PTHR16228">
    <property type="entry name" value="DIVALENT CATION TRANSPORTER SOLUTE CARRIER FAMILY 41"/>
    <property type="match status" value="1"/>
</dbReference>
<dbReference type="InterPro" id="IPR045349">
    <property type="entry name" value="SLC41A1-3"/>
</dbReference>
<feature type="domain" description="SLC41A/MgtE integral membrane" evidence="11">
    <location>
        <begin position="156"/>
        <end position="290"/>
    </location>
</feature>
<proteinExistence type="inferred from homology"/>
<evidence type="ECO:0000256" key="4">
    <source>
        <dbReference type="ARBA" id="ARBA00022692"/>
    </source>
</evidence>
<dbReference type="FunFam" id="1.10.357.20:FF:000003">
    <property type="entry name" value="Uncharacterized protein, isoform B"/>
    <property type="match status" value="1"/>
</dbReference>
<dbReference type="InterPro" id="IPR036739">
    <property type="entry name" value="SLC41_membr_dom_sf"/>
</dbReference>
<keyword evidence="4 10" id="KW-0812">Transmembrane</keyword>
<sequence length="549" mass="59428">MTNINMINELNNNSIFNGNSKKKELPDSIIDAKTDTGSIPGQYKSDDKYEPYTIYGNPGNDDKLNALPQSTTGSLSSITTTSLASEPGGGGSGDEDGKGDKRETVGMTTEKWWQTTIQVSIPFFLAGIGTIGAGIILGIVETWEVFTAIPELFILVPALLGLKGNLDMCLASRLSTQANLGNMESKKELLHMVVGNISLVQVQATVAAFIVSVFSVSVGILTTEPAFSWDHAFLLTASAMFTATTSCFVLDFVLVAVIILTTKFNVNPDNMATPLAASIGDVVTIALLSFITSVLFVNMKTHIWVTYVVIGTYFVILPFWVILVLRNRYTRPVLKSGWVPVLSALMISGLSGLVLQRAQDDFSGFVVFSPIINGIGGNLVSVQASKISTMLYQSSLPGIIPPFTKIVEYPWRTLFYGTPYANTARILILMSIPGQVLFIYVADFIHHLGNVTIGAPFVFSYLTASLIQVLTLLYIAHVLVHGLWRFKVDPDTASIPYLTALGDFLGSSLLLGAFAFLRAIGHEYEGRDRETADLLTTTSEFLLNAVGGI</sequence>
<dbReference type="InterPro" id="IPR006667">
    <property type="entry name" value="SLC41_membr_dom"/>
</dbReference>
<keyword evidence="7" id="KW-0406">Ion transport</keyword>
<dbReference type="SUPFAM" id="SSF161093">
    <property type="entry name" value="MgtE membrane domain-like"/>
    <property type="match status" value="2"/>
</dbReference>
<feature type="compositionally biased region" description="Low complexity" evidence="9">
    <location>
        <begin position="1"/>
        <end position="19"/>
    </location>
</feature>
<gene>
    <name evidence="12" type="ORF">CLUMA_CG004966</name>
</gene>
<dbReference type="FunFam" id="1.10.357.20:FF:000001">
    <property type="entry name" value="Solute carrier family 41 member 2"/>
    <property type="match status" value="1"/>
</dbReference>
<evidence type="ECO:0000256" key="7">
    <source>
        <dbReference type="ARBA" id="ARBA00023065"/>
    </source>
</evidence>
<evidence type="ECO:0000313" key="12">
    <source>
        <dbReference type="EMBL" id="CRK91288.1"/>
    </source>
</evidence>
<keyword evidence="8 10" id="KW-0472">Membrane</keyword>
<feature type="transmembrane region" description="Helical" evidence="10">
    <location>
        <begin position="272"/>
        <end position="297"/>
    </location>
</feature>
<evidence type="ECO:0000256" key="3">
    <source>
        <dbReference type="ARBA" id="ARBA00022448"/>
    </source>
</evidence>
<feature type="transmembrane region" description="Helical" evidence="10">
    <location>
        <begin position="121"/>
        <end position="140"/>
    </location>
</feature>
<evidence type="ECO:0000259" key="11">
    <source>
        <dbReference type="Pfam" id="PF01769"/>
    </source>
</evidence>
<dbReference type="PANTHER" id="PTHR16228:SF26">
    <property type="entry name" value="SOLUTE CARRIER FAMILY 41 MEMBER 1-LIKE PROTEIN"/>
    <property type="match status" value="1"/>
</dbReference>
<reference evidence="12 13" key="1">
    <citation type="submission" date="2015-04" db="EMBL/GenBank/DDBJ databases">
        <authorList>
            <person name="Syromyatnikov M.Y."/>
            <person name="Popov V.N."/>
        </authorList>
    </citation>
    <scope>NUCLEOTIDE SEQUENCE [LARGE SCALE GENOMIC DNA]</scope>
</reference>
<dbReference type="Pfam" id="PF01769">
    <property type="entry name" value="MgtE"/>
    <property type="match status" value="2"/>
</dbReference>
<dbReference type="EMBL" id="CVRI01000020">
    <property type="protein sequence ID" value="CRK91288.1"/>
    <property type="molecule type" value="Genomic_DNA"/>
</dbReference>
<organism evidence="12 13">
    <name type="scientific">Clunio marinus</name>
    <dbReference type="NCBI Taxonomy" id="568069"/>
    <lineage>
        <taxon>Eukaryota</taxon>
        <taxon>Metazoa</taxon>
        <taxon>Ecdysozoa</taxon>
        <taxon>Arthropoda</taxon>
        <taxon>Hexapoda</taxon>
        <taxon>Insecta</taxon>
        <taxon>Pterygota</taxon>
        <taxon>Neoptera</taxon>
        <taxon>Endopterygota</taxon>
        <taxon>Diptera</taxon>
        <taxon>Nematocera</taxon>
        <taxon>Chironomoidea</taxon>
        <taxon>Chironomidae</taxon>
        <taxon>Clunio</taxon>
    </lineage>
</organism>
<evidence type="ECO:0000256" key="6">
    <source>
        <dbReference type="ARBA" id="ARBA00022989"/>
    </source>
</evidence>
<keyword evidence="5" id="KW-0460">Magnesium</keyword>
<feature type="region of interest" description="Disordered" evidence="9">
    <location>
        <begin position="1"/>
        <end position="102"/>
    </location>
</feature>